<sequence length="271" mass="27910">MRLRPANHRAPSRLRRATVTAVLVLWLVIPLVPLVMWTGAARWSGTARAPQDLGLDAWHEALDAGALTALGRSMLLGAVVALIATPLGALAGRALGWRLLRRPIPPSLVLLGPVALAPFAVAMGLDVVILRLGIPGEVAVLLVLSVFALPYTTFTLRATYQSLDPALEEQARVLGATPAGARRRVTLPAATNGLVTAAGLAFLVGWSDYAVTLLIGGGQIITAPMLIGSAAAGSGNDALTATLAVLASVPPLAALAVYATVVARTTAKGNR</sequence>
<proteinExistence type="inferred from homology"/>
<evidence type="ECO:0000256" key="1">
    <source>
        <dbReference type="ARBA" id="ARBA00004429"/>
    </source>
</evidence>
<evidence type="ECO:0000256" key="5">
    <source>
        <dbReference type="ARBA" id="ARBA00022692"/>
    </source>
</evidence>
<dbReference type="EMBL" id="CP144913">
    <property type="protein sequence ID" value="WXB75467.1"/>
    <property type="molecule type" value="Genomic_DNA"/>
</dbReference>
<dbReference type="SUPFAM" id="SSF161098">
    <property type="entry name" value="MetI-like"/>
    <property type="match status" value="1"/>
</dbReference>
<comment type="subcellular location">
    <subcellularLocation>
        <location evidence="1">Cell inner membrane</location>
        <topology evidence="1">Multi-pass membrane protein</topology>
    </subcellularLocation>
    <subcellularLocation>
        <location evidence="8">Cell membrane</location>
        <topology evidence="8">Multi-pass membrane protein</topology>
    </subcellularLocation>
</comment>
<organism evidence="10 11">
    <name type="scientific">Janibacter alittae</name>
    <dbReference type="NCBI Taxonomy" id="3115209"/>
    <lineage>
        <taxon>Bacteria</taxon>
        <taxon>Bacillati</taxon>
        <taxon>Actinomycetota</taxon>
        <taxon>Actinomycetes</taxon>
        <taxon>Micrococcales</taxon>
        <taxon>Intrasporangiaceae</taxon>
        <taxon>Janibacter</taxon>
    </lineage>
</organism>
<name>A0ABZ2MEI9_9MICO</name>
<evidence type="ECO:0000259" key="9">
    <source>
        <dbReference type="PROSITE" id="PS50928"/>
    </source>
</evidence>
<dbReference type="PANTHER" id="PTHR43357:SF4">
    <property type="entry name" value="INNER MEMBRANE ABC TRANSPORTER PERMEASE PROTEIN YDCV"/>
    <property type="match status" value="1"/>
</dbReference>
<dbReference type="InterPro" id="IPR035906">
    <property type="entry name" value="MetI-like_sf"/>
</dbReference>
<evidence type="ECO:0000256" key="4">
    <source>
        <dbReference type="ARBA" id="ARBA00022519"/>
    </source>
</evidence>
<feature type="transmembrane region" description="Helical" evidence="8">
    <location>
        <begin position="138"/>
        <end position="156"/>
    </location>
</feature>
<evidence type="ECO:0000313" key="10">
    <source>
        <dbReference type="EMBL" id="WXB75467.1"/>
    </source>
</evidence>
<dbReference type="RefSeq" id="WP_338748188.1">
    <property type="nucleotide sequence ID" value="NZ_CP144913.1"/>
</dbReference>
<evidence type="ECO:0000256" key="3">
    <source>
        <dbReference type="ARBA" id="ARBA00022475"/>
    </source>
</evidence>
<feature type="transmembrane region" description="Helical" evidence="8">
    <location>
        <begin position="74"/>
        <end position="96"/>
    </location>
</feature>
<keyword evidence="2 8" id="KW-0813">Transport</keyword>
<dbReference type="PANTHER" id="PTHR43357">
    <property type="entry name" value="INNER MEMBRANE ABC TRANSPORTER PERMEASE PROTEIN YDCV"/>
    <property type="match status" value="1"/>
</dbReference>
<evidence type="ECO:0000256" key="7">
    <source>
        <dbReference type="ARBA" id="ARBA00023136"/>
    </source>
</evidence>
<evidence type="ECO:0000256" key="8">
    <source>
        <dbReference type="RuleBase" id="RU363032"/>
    </source>
</evidence>
<dbReference type="PROSITE" id="PS50928">
    <property type="entry name" value="ABC_TM1"/>
    <property type="match status" value="1"/>
</dbReference>
<feature type="transmembrane region" description="Helical" evidence="8">
    <location>
        <begin position="209"/>
        <end position="232"/>
    </location>
</feature>
<dbReference type="Pfam" id="PF00528">
    <property type="entry name" value="BPD_transp_1"/>
    <property type="match status" value="1"/>
</dbReference>
<evidence type="ECO:0000256" key="2">
    <source>
        <dbReference type="ARBA" id="ARBA00022448"/>
    </source>
</evidence>
<keyword evidence="5 8" id="KW-0812">Transmembrane</keyword>
<feature type="transmembrane region" description="Helical" evidence="8">
    <location>
        <begin position="238"/>
        <end position="261"/>
    </location>
</feature>
<feature type="transmembrane region" description="Helical" evidence="8">
    <location>
        <begin position="108"/>
        <end position="132"/>
    </location>
</feature>
<keyword evidence="7 8" id="KW-0472">Membrane</keyword>
<accession>A0ABZ2MEI9</accession>
<comment type="similarity">
    <text evidence="8">Belongs to the binding-protein-dependent transport system permease family.</text>
</comment>
<evidence type="ECO:0000313" key="11">
    <source>
        <dbReference type="Proteomes" id="UP001382727"/>
    </source>
</evidence>
<keyword evidence="3" id="KW-1003">Cell membrane</keyword>
<keyword evidence="6 8" id="KW-1133">Transmembrane helix</keyword>
<dbReference type="CDD" id="cd06261">
    <property type="entry name" value="TM_PBP2"/>
    <property type="match status" value="1"/>
</dbReference>
<evidence type="ECO:0000256" key="6">
    <source>
        <dbReference type="ARBA" id="ARBA00022989"/>
    </source>
</evidence>
<protein>
    <submittedName>
        <fullName evidence="10">ABC transporter permease subunit</fullName>
    </submittedName>
</protein>
<dbReference type="InterPro" id="IPR000515">
    <property type="entry name" value="MetI-like"/>
</dbReference>
<keyword evidence="11" id="KW-1185">Reference proteome</keyword>
<feature type="transmembrane region" description="Helical" evidence="8">
    <location>
        <begin position="21"/>
        <end position="40"/>
    </location>
</feature>
<dbReference type="Gene3D" id="1.10.3720.10">
    <property type="entry name" value="MetI-like"/>
    <property type="match status" value="1"/>
</dbReference>
<reference evidence="10 11" key="1">
    <citation type="submission" date="2024-02" db="EMBL/GenBank/DDBJ databases">
        <title>Janibacter sp. nov., isolated from gut of marine sandworm.</title>
        <authorList>
            <person name="Kim B."/>
            <person name="Jun M.O."/>
            <person name="Shin N.-R."/>
        </authorList>
    </citation>
    <scope>NUCLEOTIDE SEQUENCE [LARGE SCALE GENOMIC DNA]</scope>
    <source>
        <strain evidence="10 11">A1S7</strain>
    </source>
</reference>
<keyword evidence="4" id="KW-0997">Cell inner membrane</keyword>
<dbReference type="Proteomes" id="UP001382727">
    <property type="component" value="Chromosome"/>
</dbReference>
<feature type="domain" description="ABC transmembrane type-1" evidence="9">
    <location>
        <begin position="70"/>
        <end position="258"/>
    </location>
</feature>
<gene>
    <name evidence="10" type="ORF">V1351_10955</name>
</gene>